<dbReference type="GO" id="GO:0003676">
    <property type="term" value="F:nucleic acid binding"/>
    <property type="evidence" value="ECO:0007669"/>
    <property type="project" value="InterPro"/>
</dbReference>
<reference evidence="1 2" key="1">
    <citation type="journal article" date="2019" name="Sci. Rep.">
        <title>Orb-weaving spider Araneus ventricosus genome elucidates the spidroin gene catalogue.</title>
        <authorList>
            <person name="Kono N."/>
            <person name="Nakamura H."/>
            <person name="Ohtoshi R."/>
            <person name="Moran D.A.P."/>
            <person name="Shinohara A."/>
            <person name="Yoshida Y."/>
            <person name="Fujiwara M."/>
            <person name="Mori M."/>
            <person name="Tomita M."/>
            <person name="Arakawa K."/>
        </authorList>
    </citation>
    <scope>NUCLEOTIDE SEQUENCE [LARGE SCALE GENOMIC DNA]</scope>
</reference>
<protein>
    <recommendedName>
        <fullName evidence="3">Tc1-like transposase DDE domain-containing protein</fullName>
    </recommendedName>
</protein>
<dbReference type="PANTHER" id="PTHR47326">
    <property type="entry name" value="TRANSPOSABLE ELEMENT TC3 TRANSPOSASE-LIKE PROTEIN"/>
    <property type="match status" value="1"/>
</dbReference>
<sequence>MFVAGHSRTYAITGGEDRYLSRTDHRNRSGRATYLYRSFSRLQDETQRHKLYEIAFDLQPNDCPRREEFAIEILNRIDVENDYLNCICFSDESTFHVSGMVNRHNVCIWGSENPHVSAQLQRDSPKVNVWCSLMHNKVIGPFFFTEKCITANVYLDLLQLFIAPQLEEFQPWIMFQQDGAPPHWGSLVRDSLDETFPYRWIGRDGPTPWPPHSPDITPLDFFLWGYVKDRVFGTPIADVGEPKARIQAAVCTVTEDMLKNPWREPEYR</sequence>
<evidence type="ECO:0000313" key="1">
    <source>
        <dbReference type="EMBL" id="GBM23587.1"/>
    </source>
</evidence>
<keyword evidence="2" id="KW-1185">Reference proteome</keyword>
<dbReference type="EMBL" id="BGPR01000500">
    <property type="protein sequence ID" value="GBM23587.1"/>
    <property type="molecule type" value="Genomic_DNA"/>
</dbReference>
<name>A0A4Y2E4G9_ARAVE</name>
<dbReference type="OrthoDB" id="6436917at2759"/>
<organism evidence="1 2">
    <name type="scientific">Araneus ventricosus</name>
    <name type="common">Orbweaver spider</name>
    <name type="synonym">Epeira ventricosa</name>
    <dbReference type="NCBI Taxonomy" id="182803"/>
    <lineage>
        <taxon>Eukaryota</taxon>
        <taxon>Metazoa</taxon>
        <taxon>Ecdysozoa</taxon>
        <taxon>Arthropoda</taxon>
        <taxon>Chelicerata</taxon>
        <taxon>Arachnida</taxon>
        <taxon>Araneae</taxon>
        <taxon>Araneomorphae</taxon>
        <taxon>Entelegynae</taxon>
        <taxon>Araneoidea</taxon>
        <taxon>Araneidae</taxon>
        <taxon>Araneus</taxon>
    </lineage>
</organism>
<dbReference type="Proteomes" id="UP000499080">
    <property type="component" value="Unassembled WGS sequence"/>
</dbReference>
<dbReference type="PANTHER" id="PTHR47326:SF1">
    <property type="entry name" value="HTH PSQ-TYPE DOMAIN-CONTAINING PROTEIN"/>
    <property type="match status" value="1"/>
</dbReference>
<dbReference type="InterPro" id="IPR036397">
    <property type="entry name" value="RNaseH_sf"/>
</dbReference>
<dbReference type="AlphaFoldDB" id="A0A4Y2E4G9"/>
<accession>A0A4Y2E4G9</accession>
<evidence type="ECO:0000313" key="2">
    <source>
        <dbReference type="Proteomes" id="UP000499080"/>
    </source>
</evidence>
<dbReference type="Gene3D" id="3.30.420.10">
    <property type="entry name" value="Ribonuclease H-like superfamily/Ribonuclease H"/>
    <property type="match status" value="1"/>
</dbReference>
<evidence type="ECO:0008006" key="3">
    <source>
        <dbReference type="Google" id="ProtNLM"/>
    </source>
</evidence>
<comment type="caution">
    <text evidence="1">The sequence shown here is derived from an EMBL/GenBank/DDBJ whole genome shotgun (WGS) entry which is preliminary data.</text>
</comment>
<gene>
    <name evidence="1" type="ORF">AVEN_196659_1</name>
</gene>
<proteinExistence type="predicted"/>